<protein>
    <submittedName>
        <fullName evidence="1">Uncharacterized protein</fullName>
    </submittedName>
</protein>
<evidence type="ECO:0000313" key="1">
    <source>
        <dbReference type="EMBL" id="KAI0067437.1"/>
    </source>
</evidence>
<keyword evidence="2" id="KW-1185">Reference proteome</keyword>
<organism evidence="1 2">
    <name type="scientific">Artomyces pyxidatus</name>
    <dbReference type="NCBI Taxonomy" id="48021"/>
    <lineage>
        <taxon>Eukaryota</taxon>
        <taxon>Fungi</taxon>
        <taxon>Dikarya</taxon>
        <taxon>Basidiomycota</taxon>
        <taxon>Agaricomycotina</taxon>
        <taxon>Agaricomycetes</taxon>
        <taxon>Russulales</taxon>
        <taxon>Auriscalpiaceae</taxon>
        <taxon>Artomyces</taxon>
    </lineage>
</organism>
<gene>
    <name evidence="1" type="ORF">BV25DRAFT_1912070</name>
</gene>
<comment type="caution">
    <text evidence="1">The sequence shown here is derived from an EMBL/GenBank/DDBJ whole genome shotgun (WGS) entry which is preliminary data.</text>
</comment>
<dbReference type="Proteomes" id="UP000814140">
    <property type="component" value="Unassembled WGS sequence"/>
</dbReference>
<reference evidence="1" key="2">
    <citation type="journal article" date="2022" name="New Phytol.">
        <title>Evolutionary transition to the ectomycorrhizal habit in the genomes of a hyperdiverse lineage of mushroom-forming fungi.</title>
        <authorList>
            <person name="Looney B."/>
            <person name="Miyauchi S."/>
            <person name="Morin E."/>
            <person name="Drula E."/>
            <person name="Courty P.E."/>
            <person name="Kohler A."/>
            <person name="Kuo A."/>
            <person name="LaButti K."/>
            <person name="Pangilinan J."/>
            <person name="Lipzen A."/>
            <person name="Riley R."/>
            <person name="Andreopoulos W."/>
            <person name="He G."/>
            <person name="Johnson J."/>
            <person name="Nolan M."/>
            <person name="Tritt A."/>
            <person name="Barry K.W."/>
            <person name="Grigoriev I.V."/>
            <person name="Nagy L.G."/>
            <person name="Hibbett D."/>
            <person name="Henrissat B."/>
            <person name="Matheny P.B."/>
            <person name="Labbe J."/>
            <person name="Martin F.M."/>
        </authorList>
    </citation>
    <scope>NUCLEOTIDE SEQUENCE</scope>
    <source>
        <strain evidence="1">HHB10654</strain>
    </source>
</reference>
<name>A0ACB8TG96_9AGAM</name>
<evidence type="ECO:0000313" key="2">
    <source>
        <dbReference type="Proteomes" id="UP000814140"/>
    </source>
</evidence>
<accession>A0ACB8TG96</accession>
<reference evidence="1" key="1">
    <citation type="submission" date="2021-03" db="EMBL/GenBank/DDBJ databases">
        <authorList>
            <consortium name="DOE Joint Genome Institute"/>
            <person name="Ahrendt S."/>
            <person name="Looney B.P."/>
            <person name="Miyauchi S."/>
            <person name="Morin E."/>
            <person name="Drula E."/>
            <person name="Courty P.E."/>
            <person name="Chicoki N."/>
            <person name="Fauchery L."/>
            <person name="Kohler A."/>
            <person name="Kuo A."/>
            <person name="Labutti K."/>
            <person name="Pangilinan J."/>
            <person name="Lipzen A."/>
            <person name="Riley R."/>
            <person name="Andreopoulos W."/>
            <person name="He G."/>
            <person name="Johnson J."/>
            <person name="Barry K.W."/>
            <person name="Grigoriev I.V."/>
            <person name="Nagy L."/>
            <person name="Hibbett D."/>
            <person name="Henrissat B."/>
            <person name="Matheny P.B."/>
            <person name="Labbe J."/>
            <person name="Martin F."/>
        </authorList>
    </citation>
    <scope>NUCLEOTIDE SEQUENCE</scope>
    <source>
        <strain evidence="1">HHB10654</strain>
    </source>
</reference>
<sequence length="392" mass="40372">MVRLTTALVASLAATAVIALPVQKRIAQTIADSTAEWVKACDAAGGADQCNTISQVAFQTLLAAGKNCDQQDAADQMIDLAKKLDNDPEMIRLAQLFVQQPRNAPDSLQVPYCQTAPKNAELNGLFHCQFASSDFTKFSGDQTGNLPLGVSAVTPPGSCPAKTDGPVPDGVQLNTLVTSPGTVSKRSPHSPHHAHHHGSNAAAAASGTAITDVNDTIPIQLGERSPHSPHHAHHHGNNAPASAASAAVAGVDDTTPMNVMLGERSPHSPHHAHHHGNNVAAAAAAITVPQGQDTSGPLLQRSLRDALHDDPIDIPIVNDTDPIVDTIPSGIQERSPHSPHHAHKHGSTAATSAASAPAATTAPFVSSGDIPVGPLGPGFVGFHGLPAYVGTK</sequence>
<dbReference type="EMBL" id="MU277190">
    <property type="protein sequence ID" value="KAI0067437.1"/>
    <property type="molecule type" value="Genomic_DNA"/>
</dbReference>
<proteinExistence type="predicted"/>